<feature type="region of interest" description="Disordered" evidence="1">
    <location>
        <begin position="34"/>
        <end position="53"/>
    </location>
</feature>
<protein>
    <submittedName>
        <fullName evidence="2">Uncharacterized protein</fullName>
    </submittedName>
</protein>
<gene>
    <name evidence="2" type="ORF">CDAR_538551</name>
</gene>
<proteinExistence type="predicted"/>
<dbReference type="Proteomes" id="UP001054837">
    <property type="component" value="Unassembled WGS sequence"/>
</dbReference>
<dbReference type="EMBL" id="BPLQ01011087">
    <property type="protein sequence ID" value="GIY55537.1"/>
    <property type="molecule type" value="Genomic_DNA"/>
</dbReference>
<evidence type="ECO:0000256" key="1">
    <source>
        <dbReference type="SAM" id="MobiDB-lite"/>
    </source>
</evidence>
<evidence type="ECO:0000313" key="3">
    <source>
        <dbReference type="Proteomes" id="UP001054837"/>
    </source>
</evidence>
<accession>A0AAV4UCT2</accession>
<organism evidence="2 3">
    <name type="scientific">Caerostris darwini</name>
    <dbReference type="NCBI Taxonomy" id="1538125"/>
    <lineage>
        <taxon>Eukaryota</taxon>
        <taxon>Metazoa</taxon>
        <taxon>Ecdysozoa</taxon>
        <taxon>Arthropoda</taxon>
        <taxon>Chelicerata</taxon>
        <taxon>Arachnida</taxon>
        <taxon>Araneae</taxon>
        <taxon>Araneomorphae</taxon>
        <taxon>Entelegynae</taxon>
        <taxon>Araneoidea</taxon>
        <taxon>Araneidae</taxon>
        <taxon>Caerostris</taxon>
    </lineage>
</organism>
<evidence type="ECO:0000313" key="2">
    <source>
        <dbReference type="EMBL" id="GIY55537.1"/>
    </source>
</evidence>
<keyword evidence="3" id="KW-1185">Reference proteome</keyword>
<sequence length="72" mass="8688">MLMTGRCHSNYAQYERYRRFGHLVHEQWCQKSQVTSGANDRVPSDANGRITRDEWSSDQRCEWSNHQRRMIE</sequence>
<dbReference type="AlphaFoldDB" id="A0AAV4UCT2"/>
<name>A0AAV4UCT2_9ARAC</name>
<reference evidence="2 3" key="1">
    <citation type="submission" date="2021-06" db="EMBL/GenBank/DDBJ databases">
        <title>Caerostris darwini draft genome.</title>
        <authorList>
            <person name="Kono N."/>
            <person name="Arakawa K."/>
        </authorList>
    </citation>
    <scope>NUCLEOTIDE SEQUENCE [LARGE SCALE GENOMIC DNA]</scope>
</reference>
<comment type="caution">
    <text evidence="2">The sequence shown here is derived from an EMBL/GenBank/DDBJ whole genome shotgun (WGS) entry which is preliminary data.</text>
</comment>